<keyword evidence="5" id="KW-0234">DNA repair</keyword>
<dbReference type="HOGENOM" id="CLU_041616_3_0_1"/>
<keyword evidence="10" id="KW-1185">Reference proteome</keyword>
<gene>
    <name evidence="9" type="primary">swi10</name>
    <name evidence="8" type="ORF">SJAG_02828</name>
</gene>
<dbReference type="OrthoDB" id="10262814at2759"/>
<reference evidence="8 10" key="1">
    <citation type="journal article" date="2011" name="Science">
        <title>Comparative functional genomics of the fission yeasts.</title>
        <authorList>
            <person name="Rhind N."/>
            <person name="Chen Z."/>
            <person name="Yassour M."/>
            <person name="Thompson D.A."/>
            <person name="Haas B.J."/>
            <person name="Habib N."/>
            <person name="Wapinski I."/>
            <person name="Roy S."/>
            <person name="Lin M.F."/>
            <person name="Heiman D.I."/>
            <person name="Young S.K."/>
            <person name="Furuya K."/>
            <person name="Guo Y."/>
            <person name="Pidoux A."/>
            <person name="Chen H.M."/>
            <person name="Robbertse B."/>
            <person name="Goldberg J.M."/>
            <person name="Aoki K."/>
            <person name="Bayne E.H."/>
            <person name="Berlin A.M."/>
            <person name="Desjardins C.A."/>
            <person name="Dobbs E."/>
            <person name="Dukaj L."/>
            <person name="Fan L."/>
            <person name="FitzGerald M.G."/>
            <person name="French C."/>
            <person name="Gujja S."/>
            <person name="Hansen K."/>
            <person name="Keifenheim D."/>
            <person name="Levin J.Z."/>
            <person name="Mosher R.A."/>
            <person name="Mueller C.A."/>
            <person name="Pfiffner J."/>
            <person name="Priest M."/>
            <person name="Russ C."/>
            <person name="Smialowska A."/>
            <person name="Swoboda P."/>
            <person name="Sykes S.M."/>
            <person name="Vaughn M."/>
            <person name="Vengrova S."/>
            <person name="Yoder R."/>
            <person name="Zeng Q."/>
            <person name="Allshire R."/>
            <person name="Baulcombe D."/>
            <person name="Birren B.W."/>
            <person name="Brown W."/>
            <person name="Ekwall K."/>
            <person name="Kellis M."/>
            <person name="Leatherwood J."/>
            <person name="Levin H."/>
            <person name="Margalit H."/>
            <person name="Martienssen R."/>
            <person name="Nieduszynski C.A."/>
            <person name="Spatafora J.W."/>
            <person name="Friedman N."/>
            <person name="Dalgaard J.Z."/>
            <person name="Baumann P."/>
            <person name="Niki H."/>
            <person name="Regev A."/>
            <person name="Nusbaum C."/>
        </authorList>
    </citation>
    <scope>NUCLEOTIDE SEQUENCE [LARGE SCALE GENOMIC DNA]</scope>
    <source>
        <strain evidence="10">yFS275 / FY16936</strain>
    </source>
</reference>
<protein>
    <submittedName>
        <fullName evidence="8">DNA repair endonuclease Swi10</fullName>
    </submittedName>
</protein>
<dbReference type="Pfam" id="PF03834">
    <property type="entry name" value="Rad10"/>
    <property type="match status" value="1"/>
</dbReference>
<evidence type="ECO:0000256" key="4">
    <source>
        <dbReference type="ARBA" id="ARBA00023125"/>
    </source>
</evidence>
<dbReference type="PANTHER" id="PTHR12749:SF0">
    <property type="entry name" value="DNA EXCISION REPAIR PROTEIN ERCC-1"/>
    <property type="match status" value="1"/>
</dbReference>
<keyword evidence="6" id="KW-0539">Nucleus</keyword>
<dbReference type="InterPro" id="IPR004579">
    <property type="entry name" value="ERCC1/RAD10/SWI10"/>
</dbReference>
<dbReference type="GO" id="GO:0070522">
    <property type="term" value="C:ERCC4-ERCC1 complex"/>
    <property type="evidence" value="ECO:0000318"/>
    <property type="project" value="GO_Central"/>
</dbReference>
<feature type="domain" description="ERCC1-like central" evidence="7">
    <location>
        <begin position="42"/>
        <end position="154"/>
    </location>
</feature>
<evidence type="ECO:0000313" key="10">
    <source>
        <dbReference type="Proteomes" id="UP000001744"/>
    </source>
</evidence>
<dbReference type="STRING" id="402676.B6K1A3"/>
<dbReference type="GO" id="GO:0070914">
    <property type="term" value="P:UV-damage excision repair"/>
    <property type="evidence" value="ECO:0000318"/>
    <property type="project" value="GO_Central"/>
</dbReference>
<dbReference type="PANTHER" id="PTHR12749">
    <property type="entry name" value="EXCISION REPAIR CROSS-COMPLEMENTING 1 ERCC1"/>
    <property type="match status" value="1"/>
</dbReference>
<keyword evidence="8" id="KW-0540">Nuclease</keyword>
<dbReference type="AlphaFoldDB" id="B6K1A3"/>
<dbReference type="GO" id="GO:0045002">
    <property type="term" value="P:double-strand break repair via single-strand annealing"/>
    <property type="evidence" value="ECO:0007669"/>
    <property type="project" value="EnsemblFungi"/>
</dbReference>
<keyword evidence="3" id="KW-0227">DNA damage</keyword>
<dbReference type="GO" id="GO:0035861">
    <property type="term" value="C:site of double-strand break"/>
    <property type="evidence" value="ECO:0007669"/>
    <property type="project" value="EnsemblFungi"/>
</dbReference>
<dbReference type="NCBIfam" id="TIGR00597">
    <property type="entry name" value="rad10"/>
    <property type="match status" value="1"/>
</dbReference>
<proteinExistence type="inferred from homology"/>
<dbReference type="GeneID" id="7049489"/>
<dbReference type="Proteomes" id="UP000001744">
    <property type="component" value="Unassembled WGS sequence"/>
</dbReference>
<dbReference type="JaponicusDB" id="SJAG_02828">
    <property type="gene designation" value="swi10"/>
</dbReference>
<dbReference type="InterPro" id="IPR011335">
    <property type="entry name" value="Restrct_endonuc-II-like"/>
</dbReference>
<dbReference type="eggNOG" id="KOG2841">
    <property type="taxonomic scope" value="Eukaryota"/>
</dbReference>
<dbReference type="GO" id="GO:0031593">
    <property type="term" value="F:polyubiquitin modification-dependent protein binding"/>
    <property type="evidence" value="ECO:0007669"/>
    <property type="project" value="EnsemblFungi"/>
</dbReference>
<evidence type="ECO:0000313" key="9">
    <source>
        <dbReference type="JaponicusDB" id="SJAG_02828"/>
    </source>
</evidence>
<dbReference type="GO" id="GO:0004519">
    <property type="term" value="F:endonuclease activity"/>
    <property type="evidence" value="ECO:0007669"/>
    <property type="project" value="UniProtKB-KW"/>
</dbReference>
<keyword evidence="4" id="KW-0238">DNA-binding</keyword>
<dbReference type="RefSeq" id="XP_002174017.2">
    <property type="nucleotide sequence ID" value="XM_002173981.2"/>
</dbReference>
<evidence type="ECO:0000256" key="3">
    <source>
        <dbReference type="ARBA" id="ARBA00022763"/>
    </source>
</evidence>
<dbReference type="VEuPathDB" id="FungiDB:SJAG_02828"/>
<dbReference type="GO" id="GO:0003684">
    <property type="term" value="F:damaged DNA binding"/>
    <property type="evidence" value="ECO:0000318"/>
    <property type="project" value="GO_Central"/>
</dbReference>
<keyword evidence="8" id="KW-0255">Endonuclease</keyword>
<comment type="similarity">
    <text evidence="2">Belongs to the ERCC1/RAD10/SWI10 family.</text>
</comment>
<dbReference type="SUPFAM" id="SSF47781">
    <property type="entry name" value="RuvA domain 2-like"/>
    <property type="match status" value="1"/>
</dbReference>
<accession>B6K1A3</accession>
<name>B6K1A3_SCHJY</name>
<dbReference type="Gene3D" id="1.10.150.20">
    <property type="entry name" value="5' to 3' exonuclease, C-terminal subdomain"/>
    <property type="match status" value="1"/>
</dbReference>
<dbReference type="EMBL" id="KE651166">
    <property type="protein sequence ID" value="EEB07724.2"/>
    <property type="molecule type" value="Genomic_DNA"/>
</dbReference>
<dbReference type="GO" id="GO:0006312">
    <property type="term" value="P:mitotic recombination"/>
    <property type="evidence" value="ECO:0000318"/>
    <property type="project" value="GO_Central"/>
</dbReference>
<evidence type="ECO:0000256" key="5">
    <source>
        <dbReference type="ARBA" id="ARBA00023204"/>
    </source>
</evidence>
<dbReference type="CDD" id="cd22325">
    <property type="entry name" value="ERCC1_C-like"/>
    <property type="match status" value="1"/>
</dbReference>
<evidence type="ECO:0000256" key="1">
    <source>
        <dbReference type="ARBA" id="ARBA00004123"/>
    </source>
</evidence>
<evidence type="ECO:0000259" key="7">
    <source>
        <dbReference type="Pfam" id="PF03834"/>
    </source>
</evidence>
<evidence type="ECO:0000313" key="8">
    <source>
        <dbReference type="EMBL" id="EEB07724.2"/>
    </source>
</evidence>
<keyword evidence="8" id="KW-0378">Hydrolase</keyword>
<dbReference type="InterPro" id="IPR010994">
    <property type="entry name" value="RuvA_2-like"/>
</dbReference>
<comment type="subcellular location">
    <subcellularLocation>
        <location evidence="1">Nucleus</location>
    </subcellularLocation>
</comment>
<dbReference type="GO" id="GO:0000110">
    <property type="term" value="C:nucleotide-excision repair factor 1 complex"/>
    <property type="evidence" value="ECO:0000318"/>
    <property type="project" value="GO_Central"/>
</dbReference>
<dbReference type="SUPFAM" id="SSF52980">
    <property type="entry name" value="Restriction endonuclease-like"/>
    <property type="match status" value="1"/>
</dbReference>
<sequence length="254" mass="28968">MSDFEDEEFEKLAVAAVEQAEREAAPKQFVPKLVSKSVNHNVLVSFRQKGNPLLPHLRNVPWEYSEIVPDFVMGAKTCALFLSLKYHHVHPEYIYSRIGKLGKAYELRILLAVVDVENHRESIQELVKTSVVNRYTLILAWSSAEAARYIETYKAFEFAAPTNIMERPSTDYLERVQNTFTSIRGINKSDCLSLIAHFGSMKRALTATQEELEQIDGFGPTKVRRFLEATHQPFRSQKVVKAVKQTGHGQQKKS</sequence>
<dbReference type="InterPro" id="IPR047260">
    <property type="entry name" value="ERCC1-like_central_dom"/>
</dbReference>
<organism evidence="8 10">
    <name type="scientific">Schizosaccharomyces japonicus (strain yFS275 / FY16936)</name>
    <name type="common">Fission yeast</name>
    <dbReference type="NCBI Taxonomy" id="402676"/>
    <lineage>
        <taxon>Eukaryota</taxon>
        <taxon>Fungi</taxon>
        <taxon>Dikarya</taxon>
        <taxon>Ascomycota</taxon>
        <taxon>Taphrinomycotina</taxon>
        <taxon>Schizosaccharomycetes</taxon>
        <taxon>Schizosaccharomycetales</taxon>
        <taxon>Schizosaccharomycetaceae</taxon>
        <taxon>Schizosaccharomyces</taxon>
    </lineage>
</organism>
<evidence type="ECO:0000256" key="2">
    <source>
        <dbReference type="ARBA" id="ARBA00008283"/>
    </source>
</evidence>
<dbReference type="FunFam" id="3.40.50.10130:FF:000001">
    <property type="entry name" value="DNA excision repair protein ERCC-1"/>
    <property type="match status" value="1"/>
</dbReference>
<dbReference type="Gene3D" id="3.40.50.10130">
    <property type="match status" value="1"/>
</dbReference>
<dbReference type="OMA" id="PHCVLVH"/>
<dbReference type="GO" id="GO:0003697">
    <property type="term" value="F:single-stranded DNA binding"/>
    <property type="evidence" value="ECO:0000318"/>
    <property type="project" value="GO_Central"/>
</dbReference>
<evidence type="ECO:0000256" key="6">
    <source>
        <dbReference type="ARBA" id="ARBA00023242"/>
    </source>
</evidence>
<dbReference type="GO" id="GO:0007534">
    <property type="term" value="P:gene conversion at mating-type locus"/>
    <property type="evidence" value="ECO:0007669"/>
    <property type="project" value="EnsemblFungi"/>
</dbReference>